<dbReference type="EMBL" id="CP001715">
    <property type="protein sequence ID" value="ACV33676.1"/>
    <property type="molecule type" value="Genomic_DNA"/>
</dbReference>
<dbReference type="STRING" id="522306.CAP2UW1_0319"/>
<gene>
    <name evidence="2" type="ordered locus">CAP2UW1_0319</name>
</gene>
<organism evidence="2">
    <name type="scientific">Accumulibacter regalis</name>
    <dbReference type="NCBI Taxonomy" id="522306"/>
    <lineage>
        <taxon>Bacteria</taxon>
        <taxon>Pseudomonadati</taxon>
        <taxon>Pseudomonadota</taxon>
        <taxon>Betaproteobacteria</taxon>
        <taxon>Candidatus Accumulibacter</taxon>
    </lineage>
</organism>
<evidence type="ECO:0000256" key="1">
    <source>
        <dbReference type="SAM" id="MobiDB-lite"/>
    </source>
</evidence>
<evidence type="ECO:0008006" key="3">
    <source>
        <dbReference type="Google" id="ProtNLM"/>
    </source>
</evidence>
<dbReference type="AlphaFoldDB" id="C7RK85"/>
<proteinExistence type="predicted"/>
<name>C7RK85_ACCRE</name>
<reference evidence="2" key="1">
    <citation type="submission" date="2009-08" db="EMBL/GenBank/DDBJ databases">
        <authorList>
            <consortium name="US DOE Joint Genome Institute"/>
            <person name="Lucas S."/>
            <person name="Copeland A."/>
            <person name="Lapidus A."/>
            <person name="Glavina del Rio T."/>
            <person name="Dalin E."/>
            <person name="Tice H."/>
            <person name="Bruce D."/>
            <person name="Barry K."/>
            <person name="Pitluck S."/>
            <person name="Lowry S."/>
            <person name="Larimer F."/>
            <person name="Land M."/>
            <person name="Hauser L."/>
            <person name="Kyrpides N."/>
            <person name="Ivanova N."/>
            <person name="McMahon K.D."/>
            <person name="Hugenholtz P."/>
        </authorList>
    </citation>
    <scope>NUCLEOTIDE SEQUENCE</scope>
    <source>
        <strain evidence="2">UW-1</strain>
    </source>
</reference>
<feature type="compositionally biased region" description="Basic and acidic residues" evidence="1">
    <location>
        <begin position="18"/>
        <end position="33"/>
    </location>
</feature>
<dbReference type="HOGENOM" id="CLU_089955_2_1_4"/>
<dbReference type="KEGG" id="app:CAP2UW1_0319"/>
<protein>
    <recommendedName>
        <fullName evidence="3">SprA-related family protein</fullName>
    </recommendedName>
</protein>
<dbReference type="eggNOG" id="COG3064">
    <property type="taxonomic scope" value="Bacteria"/>
</dbReference>
<evidence type="ECO:0000313" key="2">
    <source>
        <dbReference type="EMBL" id="ACV33676.1"/>
    </source>
</evidence>
<feature type="region of interest" description="Disordered" evidence="1">
    <location>
        <begin position="16"/>
        <end position="37"/>
    </location>
</feature>
<sequence>MISSVSRLQAAFSPEVAIDDRGGGRPVDAEKSSPVRNGLSVEEQRQVEVLRATDRKVRAHELAHIAAGAGLTGAASFTYQLGPDNQRYAVAGEVSIDISSGGDPEEAIAKAQQIRAAALAPADPSPQDRKVAALATKMEDSARQELASQGSAASQSVTDARVGGALAAYQAQADGPRSAGFSVFA</sequence>
<dbReference type="InterPro" id="IPR021973">
    <property type="entry name" value="SprA-related"/>
</dbReference>
<accession>C7RK85</accession>
<reference evidence="2" key="2">
    <citation type="submission" date="2009-09" db="EMBL/GenBank/DDBJ databases">
        <title>Complete sequence of chromosome of Candidatus Accumulibacter phosphatis clade IIA str. UW-1.</title>
        <authorList>
            <consortium name="US DOE Joint Genome Institute"/>
            <person name="Martin H.G."/>
            <person name="Ivanova N."/>
            <person name="Kunin V."/>
            <person name="Warnecke F."/>
            <person name="Barry K."/>
            <person name="He S."/>
            <person name="Salamov A."/>
            <person name="Szeto E."/>
            <person name="Dalin E."/>
            <person name="Pangilinan J.L."/>
            <person name="Lapidus A."/>
            <person name="Lowry S."/>
            <person name="Kyrpides N.C."/>
            <person name="McMahon K.D."/>
            <person name="Hugenholtz P."/>
        </authorList>
    </citation>
    <scope>NUCLEOTIDE SEQUENCE [LARGE SCALE GENOMIC DNA]</scope>
    <source>
        <strain evidence="2">UW-1</strain>
    </source>
</reference>
<dbReference type="Pfam" id="PF12118">
    <property type="entry name" value="SprA-related"/>
    <property type="match status" value="1"/>
</dbReference>